<dbReference type="PANTHER" id="PTHR15502">
    <property type="entry name" value="CALCINEURIN-BINDING PROTEIN CABIN 1-RELATED"/>
    <property type="match status" value="1"/>
</dbReference>
<evidence type="ECO:0000256" key="6">
    <source>
        <dbReference type="SAM" id="MobiDB-lite"/>
    </source>
</evidence>
<evidence type="ECO:0000256" key="5">
    <source>
        <dbReference type="ARBA" id="ARBA00023242"/>
    </source>
</evidence>
<dbReference type="GO" id="GO:0005634">
    <property type="term" value="C:nucleus"/>
    <property type="evidence" value="ECO:0007669"/>
    <property type="project" value="UniProtKB-SubCell"/>
</dbReference>
<evidence type="ECO:0000313" key="7">
    <source>
        <dbReference type="EMBL" id="TKA50075.1"/>
    </source>
</evidence>
<evidence type="ECO:0000256" key="3">
    <source>
        <dbReference type="ARBA" id="ARBA00007335"/>
    </source>
</evidence>
<comment type="similarity">
    <text evidence="3">Belongs to the HIR3 family.</text>
</comment>
<protein>
    <recommendedName>
        <fullName evidence="4">Histone transcription regulator 3 homolog</fullName>
    </recommendedName>
</protein>
<dbReference type="AlphaFoldDB" id="A0A4U0VNE8"/>
<organism evidence="7 8">
    <name type="scientific">Friedmanniomyces simplex</name>
    <dbReference type="NCBI Taxonomy" id="329884"/>
    <lineage>
        <taxon>Eukaryota</taxon>
        <taxon>Fungi</taxon>
        <taxon>Dikarya</taxon>
        <taxon>Ascomycota</taxon>
        <taxon>Pezizomycotina</taxon>
        <taxon>Dothideomycetes</taxon>
        <taxon>Dothideomycetidae</taxon>
        <taxon>Mycosphaerellales</taxon>
        <taxon>Teratosphaeriaceae</taxon>
        <taxon>Friedmanniomyces</taxon>
    </lineage>
</organism>
<keyword evidence="8" id="KW-1185">Reference proteome</keyword>
<dbReference type="GO" id="GO:0031491">
    <property type="term" value="F:nucleosome binding"/>
    <property type="evidence" value="ECO:0007669"/>
    <property type="project" value="TreeGrafter"/>
</dbReference>
<dbReference type="PANTHER" id="PTHR15502:SF7">
    <property type="entry name" value="CALCINEURIN-BINDING PROTEIN CABIN-1"/>
    <property type="match status" value="1"/>
</dbReference>
<evidence type="ECO:0000256" key="4">
    <source>
        <dbReference type="ARBA" id="ARBA00014848"/>
    </source>
</evidence>
<dbReference type="InterPro" id="IPR033053">
    <property type="entry name" value="Hir3/CABIN1"/>
</dbReference>
<dbReference type="STRING" id="329884.A0A4U0VNE8"/>
<dbReference type="Proteomes" id="UP000309340">
    <property type="component" value="Unassembled WGS sequence"/>
</dbReference>
<sequence length="632" mass="69685">MSGFKALNIESDDESDIEIDDTKELQIEDALKLYQTALRYHAEGPASFDRAAEAYHELFDSEIFKYPESQAELQRIELYGALTDEDQSWHDEVETGTTVAKSSFDSGPSTLPQILHLSHKNYAQFRLEYLTARLHTVNVTLQQIVADASVALSHFVQALDKDDTDLDLWRRTAAVGGMLNSKRIARFCLEAVLEGDDEGLNGVLSLPGLEEGLAGEQLRDLVAELDDHLSMLQGPLSTGKRRVLSKMLKQRLNIFQDITQREKQLVAEEGLPRWTWQQPERVLMQAPTTWAELGGILMQQLGAEQRGMGSTAPAAALAFDLSSVSQPAFEIIEDPSQAMQVDSRGPFGAATFFSWPTTIAEQFPGLDAGKPTTQPRIASAHPSMQLPGAPTGIVISPTMTLVTRKRSADVAGLPDSTEEGRTKSKRTRARESNVEPADNRQAQIDANTRWEHEQQLNEFQAADDWMFETVGNLFERIGIVGFGKARDVRQEISSVLDDQAATTSIDEPQKDGFQHAQADIAAFLTNYNDQLAQLLLQKDEEPELASGATATGLSGSLDNSVPSKAAFKAPPMSNEGLHALLTSVNGDWMLPHEVVIEALLRLLGPRNSEDGANSYAVFHWSEMLKEKVVQML</sequence>
<gene>
    <name evidence="7" type="ORF">B0A55_12824</name>
</gene>
<comment type="caution">
    <text evidence="7">The sequence shown here is derived from an EMBL/GenBank/DDBJ whole genome shotgun (WGS) entry which is preliminary data.</text>
</comment>
<proteinExistence type="inferred from homology"/>
<name>A0A4U0VNE8_9PEZI</name>
<feature type="non-terminal residue" evidence="7">
    <location>
        <position position="632"/>
    </location>
</feature>
<comment type="subcellular location">
    <subcellularLocation>
        <location evidence="2">Nucleus</location>
    </subcellularLocation>
</comment>
<accession>A0A4U0VNE8</accession>
<evidence type="ECO:0000313" key="8">
    <source>
        <dbReference type="Proteomes" id="UP000309340"/>
    </source>
</evidence>
<feature type="region of interest" description="Disordered" evidence="6">
    <location>
        <begin position="406"/>
        <end position="443"/>
    </location>
</feature>
<evidence type="ECO:0000256" key="2">
    <source>
        <dbReference type="ARBA" id="ARBA00004123"/>
    </source>
</evidence>
<dbReference type="OrthoDB" id="77564at2759"/>
<keyword evidence="5" id="KW-0539">Nucleus</keyword>
<evidence type="ECO:0000256" key="1">
    <source>
        <dbReference type="ARBA" id="ARBA00002687"/>
    </source>
</evidence>
<dbReference type="GO" id="GO:0006325">
    <property type="term" value="P:chromatin organization"/>
    <property type="evidence" value="ECO:0007669"/>
    <property type="project" value="InterPro"/>
</dbReference>
<comment type="function">
    <text evidence="1">Has a role in a nucleosome assembly pathway that is required for the integrity of heterochromatin and proper chromosome segregation.</text>
</comment>
<reference evidence="7 8" key="1">
    <citation type="submission" date="2017-03" db="EMBL/GenBank/DDBJ databases">
        <title>Genomes of endolithic fungi from Antarctica.</title>
        <authorList>
            <person name="Coleine C."/>
            <person name="Masonjones S."/>
            <person name="Stajich J.E."/>
        </authorList>
    </citation>
    <scope>NUCLEOTIDE SEQUENCE [LARGE SCALE GENOMIC DNA]</scope>
    <source>
        <strain evidence="7 8">CCFEE 5184</strain>
    </source>
</reference>
<dbReference type="EMBL" id="NAJQ01002007">
    <property type="protein sequence ID" value="TKA50075.1"/>
    <property type="molecule type" value="Genomic_DNA"/>
</dbReference>
<dbReference type="GO" id="GO:0000417">
    <property type="term" value="C:HIR complex"/>
    <property type="evidence" value="ECO:0007669"/>
    <property type="project" value="TreeGrafter"/>
</dbReference>